<reference evidence="1 2" key="1">
    <citation type="submission" date="2020-01" db="EMBL/GenBank/DDBJ databases">
        <title>Genome analysis.</title>
        <authorList>
            <person name="Wu S."/>
            <person name="Wang G."/>
        </authorList>
    </citation>
    <scope>NUCLEOTIDE SEQUENCE [LARGE SCALE GENOMIC DNA]</scope>
    <source>
        <strain evidence="1 2">SYL130</strain>
    </source>
</reference>
<keyword evidence="2" id="KW-1185">Reference proteome</keyword>
<dbReference type="PANTHER" id="PTHR43861:SF6">
    <property type="entry name" value="METHYLTRANSFERASE TYPE 11"/>
    <property type="match status" value="1"/>
</dbReference>
<dbReference type="CDD" id="cd02440">
    <property type="entry name" value="AdoMet_MTases"/>
    <property type="match status" value="1"/>
</dbReference>
<comment type="caution">
    <text evidence="1">The sequence shown here is derived from an EMBL/GenBank/DDBJ whole genome shotgun (WGS) entry which is preliminary data.</text>
</comment>
<evidence type="ECO:0000313" key="1">
    <source>
        <dbReference type="EMBL" id="NCI49117.1"/>
    </source>
</evidence>
<accession>A0ABW9ZRN7</accession>
<dbReference type="Pfam" id="PF13489">
    <property type="entry name" value="Methyltransf_23"/>
    <property type="match status" value="1"/>
</dbReference>
<gene>
    <name evidence="1" type="ORF">GWC95_04230</name>
</gene>
<organism evidence="1 2">
    <name type="scientific">Sediminibacterium roseum</name>
    <dbReference type="NCBI Taxonomy" id="1978412"/>
    <lineage>
        <taxon>Bacteria</taxon>
        <taxon>Pseudomonadati</taxon>
        <taxon>Bacteroidota</taxon>
        <taxon>Chitinophagia</taxon>
        <taxon>Chitinophagales</taxon>
        <taxon>Chitinophagaceae</taxon>
        <taxon>Sediminibacterium</taxon>
    </lineage>
</organism>
<protein>
    <submittedName>
        <fullName evidence="1">Class I SAM-dependent methyltransferase</fullName>
    </submittedName>
</protein>
<dbReference type="InterPro" id="IPR029063">
    <property type="entry name" value="SAM-dependent_MTases_sf"/>
</dbReference>
<dbReference type="SUPFAM" id="SSF53335">
    <property type="entry name" value="S-adenosyl-L-methionine-dependent methyltransferases"/>
    <property type="match status" value="1"/>
</dbReference>
<keyword evidence="1" id="KW-0808">Transferase</keyword>
<keyword evidence="1" id="KW-0489">Methyltransferase</keyword>
<sequence length="313" mass="36523">MSCAICGSSDQAILFNDTVESSEWYLNNVHYDYIACDQCGFIQCHPVPPADDLLQYYREQYAYDWFQKNTYFKKWQASHRLGKVRRYLKGSSRILDFGCGHGFFVQELAREKFESFGFDIGADKIMEAGNARITNKNNLEEYTERGFDVISLWHVLEHMRDHDKVLEDLAGRINPGGKIIIAVPNISSLGYKLFRQKWGWVQQPYVHINHYNRQTLSMLLQKHGFSVRSASTRDTWDQNLYDLLITYFFYRKKSRNPVRKFGNGTGANLFFRANQVARLLFTPVSYLVSFIRKKKEEGSELLIVAEKKRNGDL</sequence>
<dbReference type="RefSeq" id="WP_161817414.1">
    <property type="nucleotide sequence ID" value="NZ_JAACJS010000002.1"/>
</dbReference>
<dbReference type="Proteomes" id="UP000753802">
    <property type="component" value="Unassembled WGS sequence"/>
</dbReference>
<dbReference type="PANTHER" id="PTHR43861">
    <property type="entry name" value="TRANS-ACONITATE 2-METHYLTRANSFERASE-RELATED"/>
    <property type="match status" value="1"/>
</dbReference>
<dbReference type="EMBL" id="JAACJS010000002">
    <property type="protein sequence ID" value="NCI49117.1"/>
    <property type="molecule type" value="Genomic_DNA"/>
</dbReference>
<evidence type="ECO:0000313" key="2">
    <source>
        <dbReference type="Proteomes" id="UP000753802"/>
    </source>
</evidence>
<name>A0ABW9ZRN7_9BACT</name>
<dbReference type="Gene3D" id="3.40.50.150">
    <property type="entry name" value="Vaccinia Virus protein VP39"/>
    <property type="match status" value="1"/>
</dbReference>
<proteinExistence type="predicted"/>
<dbReference type="GO" id="GO:0008168">
    <property type="term" value="F:methyltransferase activity"/>
    <property type="evidence" value="ECO:0007669"/>
    <property type="project" value="UniProtKB-KW"/>
</dbReference>
<dbReference type="GO" id="GO:0032259">
    <property type="term" value="P:methylation"/>
    <property type="evidence" value="ECO:0007669"/>
    <property type="project" value="UniProtKB-KW"/>
</dbReference>